<reference evidence="2 3" key="1">
    <citation type="journal article" date="2023" name="Hortic Res">
        <title>Pangenome of water caltrop reveals structural variations and asymmetric subgenome divergence after allopolyploidization.</title>
        <authorList>
            <person name="Zhang X."/>
            <person name="Chen Y."/>
            <person name="Wang L."/>
            <person name="Yuan Y."/>
            <person name="Fang M."/>
            <person name="Shi L."/>
            <person name="Lu R."/>
            <person name="Comes H.P."/>
            <person name="Ma Y."/>
            <person name="Chen Y."/>
            <person name="Huang G."/>
            <person name="Zhou Y."/>
            <person name="Zheng Z."/>
            <person name="Qiu Y."/>
        </authorList>
    </citation>
    <scope>NUCLEOTIDE SEQUENCE [LARGE SCALE GENOMIC DNA]</scope>
    <source>
        <tissue evidence="2">Roots</tissue>
    </source>
</reference>
<evidence type="ECO:0000313" key="2">
    <source>
        <dbReference type="EMBL" id="KAK4761598.1"/>
    </source>
</evidence>
<keyword evidence="1" id="KW-0472">Membrane</keyword>
<evidence type="ECO:0000256" key="1">
    <source>
        <dbReference type="SAM" id="Phobius"/>
    </source>
</evidence>
<keyword evidence="1" id="KW-1133">Transmembrane helix</keyword>
<dbReference type="Pfam" id="PF14724">
    <property type="entry name" value="mit_SMPDase"/>
    <property type="match status" value="1"/>
</dbReference>
<protein>
    <recommendedName>
        <fullName evidence="4">Sphingomyelin phosphodiesterase 4</fullName>
    </recommendedName>
</protein>
<proteinExistence type="predicted"/>
<feature type="transmembrane region" description="Helical" evidence="1">
    <location>
        <begin position="771"/>
        <end position="789"/>
    </location>
</feature>
<evidence type="ECO:0008006" key="4">
    <source>
        <dbReference type="Google" id="ProtNLM"/>
    </source>
</evidence>
<organism evidence="2 3">
    <name type="scientific">Trapa incisa</name>
    <dbReference type="NCBI Taxonomy" id="236973"/>
    <lineage>
        <taxon>Eukaryota</taxon>
        <taxon>Viridiplantae</taxon>
        <taxon>Streptophyta</taxon>
        <taxon>Embryophyta</taxon>
        <taxon>Tracheophyta</taxon>
        <taxon>Spermatophyta</taxon>
        <taxon>Magnoliopsida</taxon>
        <taxon>eudicotyledons</taxon>
        <taxon>Gunneridae</taxon>
        <taxon>Pentapetalae</taxon>
        <taxon>rosids</taxon>
        <taxon>malvids</taxon>
        <taxon>Myrtales</taxon>
        <taxon>Lythraceae</taxon>
        <taxon>Trapa</taxon>
    </lineage>
</organism>
<name>A0AAN7Q8X3_9MYRT</name>
<dbReference type="EMBL" id="JAXIOK010000009">
    <property type="protein sequence ID" value="KAK4761598.1"/>
    <property type="molecule type" value="Genomic_DNA"/>
</dbReference>
<dbReference type="InterPro" id="IPR024129">
    <property type="entry name" value="Sphingomy_SMPD4"/>
</dbReference>
<dbReference type="PANTHER" id="PTHR31801">
    <property type="entry name" value="ALTERED INHERITANCE OF MITOCHONDRIA PROTEIN 24, MITOCHONDRIAL"/>
    <property type="match status" value="1"/>
</dbReference>
<sequence length="799" mass="89716">MNQHRSHSCSLSQSLSSFILSASSPSQISSASAAVESFLRSHSPSSDHTRHFFSIAFPSLICKIFGFDDYQPPAASSPPFAPAADAVNHGWIDTVISTNDSDLASWVFAFLSPGSTLMNSILAVDRLSLVRYAFPTERLPEWIRSVPLNEGDSNVLAEICPLFRSKVREDSTKGSLCQVQLNVFEYFMFWFAYYPMCRANNENKDMNTSKKSKRFRLENWANSFTCISSVKRGSDRIKAECNLYIRLLYSYLRAFVPIDDLTAHQPYCSSLLHYPVEYDGSVLAKAQFLVGAFINYWLLDNDFSPVPINVCKSFGVSFSFCSVLRETSPTSGLGEVVKLFVKYLNLSLAKGGNRVKAAVDIGWSPRWNGDSPVLRNYAVSGLPCSSTESWNTWVKRPLYRFVLRTFLFCPIKTTMKNASQVFSVWLSYIEPWKINLDEFSELEGNIGGSAKSEGKEDSHSWVGGYSVFWQDYVLYNYLFYSSLVMHFIGFAHKFLHTDPEMIVQMVTKIMCILTSSQELTDIIKNVYALLHSKESGINKVSLNNLYPYIPSIREQFEDWEYGLCESNAHGTLLHENWNNGFCLFSDGEDGGKHLLQLFILHAEAELQAASRDSLGQNLQLLDTLKNKINQLFGGNFPEPVNIGPTVAEPQNSRADIFMPRRIGKQTLASVQYRGDWMKRPASDDEIAWLVKLLVPLSDWINQGIGLDQAATPEDGSKPLYVDVIADMASVSGLVDTVKMVLWVIASWLLVVSLGLLKLMRSHGVRVNLRILASKKIVMVILVAFLFAALRRSTSEFLGG</sequence>
<dbReference type="PANTHER" id="PTHR31801:SF1">
    <property type="entry name" value="SPHINGOMYELIN PHOSPHODIESTERASE"/>
    <property type="match status" value="1"/>
</dbReference>
<dbReference type="GO" id="GO:0050290">
    <property type="term" value="F:sphingomyelin phosphodiesterase D activity"/>
    <property type="evidence" value="ECO:0007669"/>
    <property type="project" value="InterPro"/>
</dbReference>
<accession>A0AAN7Q8X3</accession>
<evidence type="ECO:0000313" key="3">
    <source>
        <dbReference type="Proteomes" id="UP001345219"/>
    </source>
</evidence>
<comment type="caution">
    <text evidence="2">The sequence shown here is derived from an EMBL/GenBank/DDBJ whole genome shotgun (WGS) entry which is preliminary data.</text>
</comment>
<gene>
    <name evidence="2" type="ORF">SAY87_029482</name>
</gene>
<dbReference type="AlphaFoldDB" id="A0AAN7Q8X3"/>
<feature type="transmembrane region" description="Helical" evidence="1">
    <location>
        <begin position="739"/>
        <end position="759"/>
    </location>
</feature>
<keyword evidence="1" id="KW-0812">Transmembrane</keyword>
<keyword evidence="3" id="KW-1185">Reference proteome</keyword>
<dbReference type="Proteomes" id="UP001345219">
    <property type="component" value="Chromosome 23"/>
</dbReference>